<reference evidence="3 4" key="1">
    <citation type="submission" date="2018-11" db="EMBL/GenBank/DDBJ databases">
        <title>Genomic analyses of the natural microbiome of Caenorhabditis elegans.</title>
        <authorList>
            <person name="Samuel B."/>
        </authorList>
    </citation>
    <scope>NUCLEOTIDE SEQUENCE [LARGE SCALE GENOMIC DNA]</scope>
    <source>
        <strain evidence="3 4">BIGb0473</strain>
    </source>
</reference>
<gene>
    <name evidence="3" type="ORF">EDF85_5150</name>
</gene>
<dbReference type="AlphaFoldDB" id="A0A9X8ECZ3"/>
<comment type="caution">
    <text evidence="3">The sequence shown here is derived from an EMBL/GenBank/DDBJ whole genome shotgun (WGS) entry which is preliminary data.</text>
</comment>
<dbReference type="RefSeq" id="WP_123753602.1">
    <property type="nucleotide sequence ID" value="NZ_RJUR01000019.1"/>
</dbReference>
<evidence type="ECO:0000313" key="3">
    <source>
        <dbReference type="EMBL" id="ROQ43051.1"/>
    </source>
</evidence>
<sequence>MNTLLNCLPRAALIKRILLVAPFAVPLFAMASPGSEALRALAQNDWVQRSVSLADLGITNPVVLEESDNRQAFFLPVPKGVTLDSASIKVQGNFIKGETADAALKYSVDGLPLYARRVTDRDGDLTRVLPVEARQYESGFVNFTIDWSSPSGQRLCEPTRQTSNILTLSPQTELSYRYSMQAMNTLADAWSTLPGKPVILIAAGTLEQSSFDSAWRVGVALERAAKRARVRAFPAVGDVVVVDGLNIPAALTGMAPFSNLVGKARHTIANSAEIGALMVLDARATRADLAIADTALTGQINTALDALRTQLQSDSDAAKALDEWRARHATLSQSPLESQQVKLVSLGHQAVIAVASDAGAEAAGVFDSHWRNVLIRPDAVVHAVDENDGDDDRHLRIASLGGSQTAFDVVTRGEWNAVFPLSAVAVDGRMPGELVLDVAAAPGASSTLPVASVLWNGILLNAKQLTADGTPQRLTARVPGYALGVTNNLQVRFQRQPVSPNCAEIPQGYPVEVLPTSFLRSSEAEPDGTFVGLLPLLAGDAQVIVPNTALAAPAAHLRQVIRLSTAASVSPVNAELSLVDPAQAFKPSKPFVSVGVNLAGAKPLIEVKDLERLRAGNDDNAWLDIQGPQPLSAVSVVDSNSQHGVVWYALGEQVLTPREAFVLNRGNAVVLGEDGPLTWVDSTDPELSQKLGLAGTPFHQWRQYLAWALPLFAAALLGMLILGVIARRSRLKNKGK</sequence>
<feature type="transmembrane region" description="Helical" evidence="1">
    <location>
        <begin position="704"/>
        <end position="726"/>
    </location>
</feature>
<keyword evidence="1" id="KW-0472">Membrane</keyword>
<feature type="chain" id="PRO_5040818214" description="Cyclic di-GMP-binding protein" evidence="2">
    <location>
        <begin position="32"/>
        <end position="736"/>
    </location>
</feature>
<dbReference type="Proteomes" id="UP000269115">
    <property type="component" value="Unassembled WGS sequence"/>
</dbReference>
<keyword evidence="2" id="KW-0732">Signal</keyword>
<evidence type="ECO:0000256" key="1">
    <source>
        <dbReference type="SAM" id="Phobius"/>
    </source>
</evidence>
<proteinExistence type="predicted"/>
<keyword evidence="1" id="KW-1133">Transmembrane helix</keyword>
<evidence type="ECO:0008006" key="5">
    <source>
        <dbReference type="Google" id="ProtNLM"/>
    </source>
</evidence>
<evidence type="ECO:0000256" key="2">
    <source>
        <dbReference type="SAM" id="SignalP"/>
    </source>
</evidence>
<accession>A0A9X8ECZ3</accession>
<protein>
    <recommendedName>
        <fullName evidence="5">Cyclic di-GMP-binding protein</fullName>
    </recommendedName>
</protein>
<evidence type="ECO:0000313" key="4">
    <source>
        <dbReference type="Proteomes" id="UP000269115"/>
    </source>
</evidence>
<name>A0A9X8ECZ3_PSEPU</name>
<feature type="signal peptide" evidence="2">
    <location>
        <begin position="1"/>
        <end position="31"/>
    </location>
</feature>
<organism evidence="3 4">
    <name type="scientific">Pseudomonas putida</name>
    <name type="common">Arthrobacter siderocapsulatus</name>
    <dbReference type="NCBI Taxonomy" id="303"/>
    <lineage>
        <taxon>Bacteria</taxon>
        <taxon>Pseudomonadati</taxon>
        <taxon>Pseudomonadota</taxon>
        <taxon>Gammaproteobacteria</taxon>
        <taxon>Pseudomonadales</taxon>
        <taxon>Pseudomonadaceae</taxon>
        <taxon>Pseudomonas</taxon>
    </lineage>
</organism>
<keyword evidence="1" id="KW-0812">Transmembrane</keyword>
<dbReference type="EMBL" id="RJUR01000019">
    <property type="protein sequence ID" value="ROQ43051.1"/>
    <property type="molecule type" value="Genomic_DNA"/>
</dbReference>